<keyword evidence="11" id="KW-0966">Cell projection</keyword>
<evidence type="ECO:0000256" key="7">
    <source>
        <dbReference type="PROSITE-ProRule" id="PRU00076"/>
    </source>
</evidence>
<feature type="compositionally biased region" description="Low complexity" evidence="8">
    <location>
        <begin position="296"/>
        <end position="311"/>
    </location>
</feature>
<feature type="region of interest" description="Disordered" evidence="8">
    <location>
        <begin position="289"/>
        <end position="316"/>
    </location>
</feature>
<dbReference type="InterPro" id="IPR018097">
    <property type="entry name" value="EGF_Ca-bd_CS"/>
</dbReference>
<evidence type="ECO:0000259" key="10">
    <source>
        <dbReference type="PROSITE" id="PS50026"/>
    </source>
</evidence>
<keyword evidence="9" id="KW-1133">Transmembrane helix</keyword>
<dbReference type="PROSITE" id="PS00022">
    <property type="entry name" value="EGF_1"/>
    <property type="match status" value="1"/>
</dbReference>
<feature type="region of interest" description="Disordered" evidence="8">
    <location>
        <begin position="351"/>
        <end position="439"/>
    </location>
</feature>
<name>A0A8D8SHU0_9HEMI</name>
<sequence>MSLQQQQQQYHNYEKQKQESHKQNQHETGTQTSEDYEEEQLKLEHEVLNILHQHQDQLNKYVSTPTQSPTIPSSEYSVVVNHAGQSMPGHSNTHLQQHANQKPNMETHNNEWHQVGHAPSAQPEYNAPTTHDNNDETVANNVKPHTHQDNTKVNRDSTNNQDYTKINRDSTNNQGKVQVPYHQNGHQIPLSMYDIKYEQNAKPEEVLSPPRPTLNELDIKAQIITGKPEKEPGSFHGNSQVLSIGKPTLLTPDGNNAQLSHSVGSSISFESKPHSVGSSITFDSKPHSISFESKPHSVSSSISFDSKPSPSEDNTIVSSDLRQKVKGSVQSEPIQPIIETNEIKQLQFTSNEVRPILPSDPTVATMNMDEKVPPPPPPRGKKPEVSSSKGQDDEVLGLSPPPVQTTRRPSYQEDIRPTTRRPLYRRPGKIPRPGPGPYKFEVPGGAANTTLTTKLEKPAVSTGKIEPVPKWQTSTTKKPINLLRPIEFQPGLVQSVRPDSGTGDGSYLKPEVIVAPSKVAMNDLKPVKPSVKPAAVSTGVGYQVVGKPIPADVVVSDKNPSTEWTSGLIIGSESEEPSSTSEYKMKTILSKTGQTTVFSNLYTKPATLKIKPTRTTVAHHSVISMVIDKDLTTEGHEPRPVEQPEGTSPEIVGVEVKEEDLYKVGNMQGSMTELPTRFVTHTQTLSVTITETTVVQSSGQKPSTHTLVLTKTHTSTMIDTVTEFHTLLKPTKILATVTTTVPVPVVQPTQYTPHFSGSAHPATARPDIITAPHPHPHPSKNNPHENESILLVVTDKKQGTVPLIERPVVDIQLPDETNEINPNDVLISGILTHSSDINDCRPECKVARNEECQRVPESNAMRCVCRPGFSRMFSDRPCKPTYSYNMKLVLDRNGKEKIRYTDTLQDVSSPGYLKLAAVTRDGLDRLVMQSELRDVYQGLEINRFDPALGVAAPVSPEQHALVNFHLQLSDNTEDAKLKDVLRKSLRHTNYSLGGTEVFAAREYLHNLDAEDFDECISPRYHDCSENAQCFNLKGTYTCSCKDGYLDASHNTQYPGRICSELTGCESCNYHGTCYTEGQNEIVCECFHWYTGEHCQVNLKVLLLGLLAAGVLLTILLLVCILLGGRRRQRPPTAPRALLKAQARHNAGFRRYIAPSAPLAGDKRAIVMNSSSSSEASVEVTPPPYVKQPLSTASHQRQVKMMARKGYRAPAAPSSGAPGSRTSTFRSEQRDRSLTVMIPRVKYRAPPPLQLSPPTPTSLVTMSTFGPEQKLLNYLTVERALTPDNKQASRASSRKPSNSTNHSTNQQIVHRKSTPPRKPSTGALVSAGFEVTATVGRTKELEEAYMGQPHQHDAQTFSTIRTNDSTSLLVPTLDTFLEDVITSRLDHQRNAALTVSEARSYDETTIQPPTRSYLHHPHPHYSGPGGGTDSKHSSSGKTNNDEGHTMVERDLGSTYLMPQRHLYKLDHSRQGSEGSNFDSL</sequence>
<keyword evidence="2" id="KW-0732">Signal</keyword>
<keyword evidence="4" id="KW-0106">Calcium</keyword>
<dbReference type="InterPro" id="IPR000742">
    <property type="entry name" value="EGF"/>
</dbReference>
<feature type="domain" description="EGF-like" evidence="10">
    <location>
        <begin position="1011"/>
        <end position="1050"/>
    </location>
</feature>
<dbReference type="InterPro" id="IPR049883">
    <property type="entry name" value="NOTCH1_EGF-like"/>
</dbReference>
<evidence type="ECO:0000256" key="1">
    <source>
        <dbReference type="ARBA" id="ARBA00022536"/>
    </source>
</evidence>
<feature type="region of interest" description="Disordered" evidence="8">
    <location>
        <begin position="115"/>
        <end position="178"/>
    </location>
</feature>
<evidence type="ECO:0000313" key="11">
    <source>
        <dbReference type="EMBL" id="CAG6670104.1"/>
    </source>
</evidence>
<dbReference type="SMART" id="SM00181">
    <property type="entry name" value="EGF"/>
    <property type="match status" value="3"/>
</dbReference>
<keyword evidence="3" id="KW-0677">Repeat</keyword>
<keyword evidence="5 7" id="KW-1015">Disulfide bond</keyword>
<dbReference type="PANTHER" id="PTHR24039">
    <property type="entry name" value="FIBRILLIN-RELATED"/>
    <property type="match status" value="1"/>
</dbReference>
<evidence type="ECO:0000256" key="4">
    <source>
        <dbReference type="ARBA" id="ARBA00022837"/>
    </source>
</evidence>
<evidence type="ECO:0000256" key="9">
    <source>
        <dbReference type="SAM" id="Phobius"/>
    </source>
</evidence>
<feature type="compositionally biased region" description="Low complexity" evidence="8">
    <location>
        <begin position="1"/>
        <end position="11"/>
    </location>
</feature>
<evidence type="ECO:0000256" key="8">
    <source>
        <dbReference type="SAM" id="MobiDB-lite"/>
    </source>
</evidence>
<evidence type="ECO:0000256" key="6">
    <source>
        <dbReference type="ARBA" id="ARBA00023180"/>
    </source>
</evidence>
<proteinExistence type="predicted"/>
<dbReference type="SMART" id="SM00179">
    <property type="entry name" value="EGF_CA"/>
    <property type="match status" value="2"/>
</dbReference>
<feature type="region of interest" description="Disordered" evidence="8">
    <location>
        <begin position="1171"/>
        <end position="1233"/>
    </location>
</feature>
<feature type="region of interest" description="Disordered" evidence="8">
    <location>
        <begin position="1398"/>
        <end position="1451"/>
    </location>
</feature>
<protein>
    <submittedName>
        <fullName evidence="11">63 kDa sperm flagellar membrane protein</fullName>
    </submittedName>
</protein>
<accession>A0A8D8SHU0</accession>
<dbReference type="EMBL" id="HBUF01222624">
    <property type="protein sequence ID" value="CAG6670104.1"/>
    <property type="molecule type" value="Transcribed_RNA"/>
</dbReference>
<evidence type="ECO:0000256" key="2">
    <source>
        <dbReference type="ARBA" id="ARBA00022729"/>
    </source>
</evidence>
<feature type="region of interest" description="Disordered" evidence="8">
    <location>
        <begin position="1"/>
        <end position="41"/>
    </location>
</feature>
<keyword evidence="1 7" id="KW-0245">EGF-like domain</keyword>
<feature type="compositionally biased region" description="Polar residues" evidence="8">
    <location>
        <begin position="156"/>
        <end position="176"/>
    </location>
</feature>
<evidence type="ECO:0000256" key="3">
    <source>
        <dbReference type="ARBA" id="ARBA00022737"/>
    </source>
</evidence>
<dbReference type="InterPro" id="IPR001881">
    <property type="entry name" value="EGF-like_Ca-bd_dom"/>
</dbReference>
<feature type="compositionally biased region" description="Polar residues" evidence="8">
    <location>
        <begin position="1283"/>
        <end position="1307"/>
    </location>
</feature>
<reference evidence="11" key="1">
    <citation type="submission" date="2021-05" db="EMBL/GenBank/DDBJ databases">
        <authorList>
            <person name="Alioto T."/>
            <person name="Alioto T."/>
            <person name="Gomez Garrido J."/>
        </authorList>
    </citation>
    <scope>NUCLEOTIDE SEQUENCE</scope>
</reference>
<feature type="transmembrane region" description="Helical" evidence="9">
    <location>
        <begin position="1100"/>
        <end position="1122"/>
    </location>
</feature>
<keyword evidence="9" id="KW-0812">Transmembrane</keyword>
<dbReference type="PROSITE" id="PS50026">
    <property type="entry name" value="EGF_3"/>
    <property type="match status" value="2"/>
</dbReference>
<dbReference type="PANTHER" id="PTHR24039:SF28">
    <property type="entry name" value="EGF-LIKE DOMAIN-CONTAINING PROTEIN"/>
    <property type="match status" value="1"/>
</dbReference>
<feature type="compositionally biased region" description="Polar residues" evidence="8">
    <location>
        <begin position="127"/>
        <end position="140"/>
    </location>
</feature>
<dbReference type="PROSITE" id="PS01187">
    <property type="entry name" value="EGF_CA"/>
    <property type="match status" value="1"/>
</dbReference>
<keyword evidence="6" id="KW-0325">Glycoprotein</keyword>
<dbReference type="PROSITE" id="PS00010">
    <property type="entry name" value="ASX_HYDROXYL"/>
    <property type="match status" value="1"/>
</dbReference>
<keyword evidence="11" id="KW-0282">Flagellum</keyword>
<feature type="compositionally biased region" description="Basic and acidic residues" evidence="8">
    <location>
        <begin position="146"/>
        <end position="155"/>
    </location>
</feature>
<dbReference type="SUPFAM" id="SSF57184">
    <property type="entry name" value="Growth factor receptor domain"/>
    <property type="match status" value="1"/>
</dbReference>
<feature type="domain" description="EGF-like" evidence="10">
    <location>
        <begin position="1060"/>
        <end position="1095"/>
    </location>
</feature>
<dbReference type="Gene3D" id="2.10.25.10">
    <property type="entry name" value="Laminin"/>
    <property type="match status" value="1"/>
</dbReference>
<evidence type="ECO:0000256" key="5">
    <source>
        <dbReference type="ARBA" id="ARBA00023157"/>
    </source>
</evidence>
<feature type="compositionally biased region" description="Low complexity" evidence="8">
    <location>
        <begin position="1207"/>
        <end position="1223"/>
    </location>
</feature>
<dbReference type="InterPro" id="IPR000152">
    <property type="entry name" value="EGF-type_Asp/Asn_hydroxyl_site"/>
</dbReference>
<feature type="disulfide bond" evidence="7">
    <location>
        <begin position="1085"/>
        <end position="1094"/>
    </location>
</feature>
<dbReference type="CDD" id="cd00054">
    <property type="entry name" value="EGF_CA"/>
    <property type="match status" value="1"/>
</dbReference>
<feature type="region of interest" description="Disordered" evidence="8">
    <location>
        <begin position="752"/>
        <end position="784"/>
    </location>
</feature>
<organism evidence="11">
    <name type="scientific">Cacopsylla melanoneura</name>
    <dbReference type="NCBI Taxonomy" id="428564"/>
    <lineage>
        <taxon>Eukaryota</taxon>
        <taxon>Metazoa</taxon>
        <taxon>Ecdysozoa</taxon>
        <taxon>Arthropoda</taxon>
        <taxon>Hexapoda</taxon>
        <taxon>Insecta</taxon>
        <taxon>Pterygota</taxon>
        <taxon>Neoptera</taxon>
        <taxon>Paraneoptera</taxon>
        <taxon>Hemiptera</taxon>
        <taxon>Sternorrhyncha</taxon>
        <taxon>Psylloidea</taxon>
        <taxon>Psyllidae</taxon>
        <taxon>Psyllinae</taxon>
        <taxon>Cacopsylla</taxon>
    </lineage>
</organism>
<feature type="compositionally biased region" description="Basic and acidic residues" evidence="8">
    <location>
        <begin position="1438"/>
        <end position="1450"/>
    </location>
</feature>
<dbReference type="FunFam" id="2.10.25.10:FF:000038">
    <property type="entry name" value="Fibrillin 2"/>
    <property type="match status" value="1"/>
</dbReference>
<feature type="compositionally biased region" description="Basic and acidic residues" evidence="8">
    <location>
        <begin position="12"/>
        <end position="25"/>
    </location>
</feature>
<feature type="compositionally biased region" description="Basic residues" evidence="8">
    <location>
        <begin position="418"/>
        <end position="429"/>
    </location>
</feature>
<comment type="caution">
    <text evidence="7">Lacks conserved residue(s) required for the propagation of feature annotation.</text>
</comment>
<dbReference type="GO" id="GO:0005509">
    <property type="term" value="F:calcium ion binding"/>
    <property type="evidence" value="ECO:0007669"/>
    <property type="project" value="InterPro"/>
</dbReference>
<dbReference type="InterPro" id="IPR009030">
    <property type="entry name" value="Growth_fac_rcpt_cys_sf"/>
</dbReference>
<keyword evidence="9" id="KW-0472">Membrane</keyword>
<dbReference type="Pfam" id="PF07645">
    <property type="entry name" value="EGF_CA"/>
    <property type="match status" value="1"/>
</dbReference>
<feature type="region of interest" description="Disordered" evidence="8">
    <location>
        <begin position="1282"/>
        <end position="1322"/>
    </location>
</feature>
<keyword evidence="11" id="KW-0969">Cilium</keyword>